<keyword evidence="3" id="KW-0328">Glycosyltransferase</keyword>
<dbReference type="Pfam" id="PF00534">
    <property type="entry name" value="Glycos_transf_1"/>
    <property type="match status" value="1"/>
</dbReference>
<keyword evidence="3" id="KW-0808">Transferase</keyword>
<keyword evidence="4" id="KW-1185">Reference proteome</keyword>
<dbReference type="CDD" id="cd03811">
    <property type="entry name" value="GT4_GT28_WabH-like"/>
    <property type="match status" value="1"/>
</dbReference>
<gene>
    <name evidence="3" type="ORF">ACFSW6_11615</name>
</gene>
<comment type="caution">
    <text evidence="3">The sequence shown here is derived from an EMBL/GenBank/DDBJ whole genome shotgun (WGS) entry which is preliminary data.</text>
</comment>
<dbReference type="GO" id="GO:0016757">
    <property type="term" value="F:glycosyltransferase activity"/>
    <property type="evidence" value="ECO:0007669"/>
    <property type="project" value="UniProtKB-KW"/>
</dbReference>
<dbReference type="PANTHER" id="PTHR12526">
    <property type="entry name" value="GLYCOSYLTRANSFERASE"/>
    <property type="match status" value="1"/>
</dbReference>
<sequence>MEMVDFRFMENKRIAVFLPSVKGGGAERVMVILANEFANRGFTVDLVLAQAIGEYITEVSSRVRIIDLKAASVAGSLFPLVQYINKSNPDVMLSALDYVNVIAIFAKLIARHRVRLVISERSNLSINSKFSKGLRARLVFPLVKLTYKYADAIIAVSRGVADDLLRHINLKNNRLFVVYNPVVTDSIFQLAEAPVAHKWLADKKNSVILAAGRLNSAKDFLNLIKAFSYVRSQRDCKLLILGEGEQRKDLEKLVMDLGLEGDVDLPGFVENPYSYMRKSDLFVLSSIYEGLPNVLIQALACGIPVVSTNCPSGPDEILEHGRWGRLVPLGSSEKLAEAMMLTLDTPSEELPKGAIRAMDFNYKNATDNYLRVMLDL</sequence>
<evidence type="ECO:0000259" key="2">
    <source>
        <dbReference type="Pfam" id="PF13439"/>
    </source>
</evidence>
<feature type="domain" description="Glycosyltransferase subfamily 4-like N-terminal" evidence="2">
    <location>
        <begin position="24"/>
        <end position="185"/>
    </location>
</feature>
<reference evidence="4" key="1">
    <citation type="journal article" date="2019" name="Int. J. Syst. Evol. Microbiol.">
        <title>The Global Catalogue of Microorganisms (GCM) 10K type strain sequencing project: providing services to taxonomists for standard genome sequencing and annotation.</title>
        <authorList>
            <consortium name="The Broad Institute Genomics Platform"/>
            <consortium name="The Broad Institute Genome Sequencing Center for Infectious Disease"/>
            <person name="Wu L."/>
            <person name="Ma J."/>
        </authorList>
    </citation>
    <scope>NUCLEOTIDE SEQUENCE [LARGE SCALE GENOMIC DNA]</scope>
    <source>
        <strain evidence="4">TISTR 1906</strain>
    </source>
</reference>
<evidence type="ECO:0000259" key="1">
    <source>
        <dbReference type="Pfam" id="PF00534"/>
    </source>
</evidence>
<dbReference type="EMBL" id="JBHUMV010000005">
    <property type="protein sequence ID" value="MFD2754737.1"/>
    <property type="molecule type" value="Genomic_DNA"/>
</dbReference>
<feature type="domain" description="Glycosyl transferase family 1" evidence="1">
    <location>
        <begin position="198"/>
        <end position="346"/>
    </location>
</feature>
<evidence type="ECO:0000313" key="3">
    <source>
        <dbReference type="EMBL" id="MFD2754737.1"/>
    </source>
</evidence>
<evidence type="ECO:0000313" key="4">
    <source>
        <dbReference type="Proteomes" id="UP001597463"/>
    </source>
</evidence>
<dbReference type="InterPro" id="IPR001296">
    <property type="entry name" value="Glyco_trans_1"/>
</dbReference>
<organism evidence="3 4">
    <name type="scientific">Comamonas terrae</name>
    <dbReference type="NCBI Taxonomy" id="673548"/>
    <lineage>
        <taxon>Bacteria</taxon>
        <taxon>Pseudomonadati</taxon>
        <taxon>Pseudomonadota</taxon>
        <taxon>Betaproteobacteria</taxon>
        <taxon>Burkholderiales</taxon>
        <taxon>Comamonadaceae</taxon>
        <taxon>Comamonas</taxon>
    </lineage>
</organism>
<proteinExistence type="predicted"/>
<dbReference type="EC" id="2.4.-.-" evidence="3"/>
<protein>
    <submittedName>
        <fullName evidence="3">Glycosyltransferase</fullName>
        <ecNumber evidence="3">2.4.-.-</ecNumber>
    </submittedName>
</protein>
<accession>A0ABW5UM75</accession>
<dbReference type="Pfam" id="PF13439">
    <property type="entry name" value="Glyco_transf_4"/>
    <property type="match status" value="1"/>
</dbReference>
<dbReference type="PANTHER" id="PTHR12526:SF630">
    <property type="entry name" value="GLYCOSYLTRANSFERASE"/>
    <property type="match status" value="1"/>
</dbReference>
<dbReference type="Proteomes" id="UP001597463">
    <property type="component" value="Unassembled WGS sequence"/>
</dbReference>
<name>A0ABW5UM75_9BURK</name>
<dbReference type="RefSeq" id="WP_217997575.1">
    <property type="nucleotide sequence ID" value="NZ_BCNT01000005.1"/>
</dbReference>
<dbReference type="InterPro" id="IPR028098">
    <property type="entry name" value="Glyco_trans_4-like_N"/>
</dbReference>